<organism evidence="8 9">
    <name type="scientific">Ponticoccus litoralis</name>
    <dbReference type="NCBI Taxonomy" id="422297"/>
    <lineage>
        <taxon>Bacteria</taxon>
        <taxon>Pseudomonadati</taxon>
        <taxon>Pseudomonadota</taxon>
        <taxon>Alphaproteobacteria</taxon>
        <taxon>Rhodobacterales</taxon>
        <taxon>Roseobacteraceae</taxon>
        <taxon>Ponticoccus</taxon>
    </lineage>
</organism>
<comment type="caution">
    <text evidence="8">The sequence shown here is derived from an EMBL/GenBank/DDBJ whole genome shotgun (WGS) entry which is preliminary data.</text>
</comment>
<keyword evidence="2 6" id="KW-0349">Heme</keyword>
<reference evidence="8 9" key="1">
    <citation type="submission" date="2024-05" db="EMBL/GenBank/DDBJ databases">
        <title>Genome sequence of Ponticoccus litoralis KCCM 90028.</title>
        <authorList>
            <person name="Kim J.M."/>
            <person name="Lee J.K."/>
            <person name="Choi B.J."/>
            <person name="Bayburt H."/>
            <person name="Baek J.H."/>
            <person name="Jeon C.O."/>
        </authorList>
    </citation>
    <scope>NUCLEOTIDE SEQUENCE [LARGE SCALE GENOMIC DNA]</scope>
    <source>
        <strain evidence="8 9">KCCM 90028</strain>
    </source>
</reference>
<evidence type="ECO:0000256" key="4">
    <source>
        <dbReference type="ARBA" id="ARBA00022982"/>
    </source>
</evidence>
<dbReference type="InterPro" id="IPR009056">
    <property type="entry name" value="Cyt_c-like_dom"/>
</dbReference>
<evidence type="ECO:0000256" key="6">
    <source>
        <dbReference type="PROSITE-ProRule" id="PRU00433"/>
    </source>
</evidence>
<dbReference type="GO" id="GO:0020037">
    <property type="term" value="F:heme binding"/>
    <property type="evidence" value="ECO:0007669"/>
    <property type="project" value="InterPro"/>
</dbReference>
<gene>
    <name evidence="8" type="ORF">ABFB10_04335</name>
</gene>
<evidence type="ECO:0000256" key="5">
    <source>
        <dbReference type="ARBA" id="ARBA00023004"/>
    </source>
</evidence>
<dbReference type="EMBL" id="JBDNCH010000002">
    <property type="protein sequence ID" value="MEN9060374.1"/>
    <property type="molecule type" value="Genomic_DNA"/>
</dbReference>
<sequence>MFDTMTTTKIVGGVCGTFLIYLMSKWAVEELYHVGSDGHGEEHASAYVIEVAEGGAEPEEEVPFEEIFAAADAGAGERVFGKCKACHKLDGTNATGPHLDGVVNRAIGSVDGFGYSGALQQVGDSWSPENLNAFLADPRGTASGTTMSFNGLPKVEDRANVIAYIQSIGG</sequence>
<dbReference type="SUPFAM" id="SSF46626">
    <property type="entry name" value="Cytochrome c"/>
    <property type="match status" value="1"/>
</dbReference>
<evidence type="ECO:0000259" key="7">
    <source>
        <dbReference type="PROSITE" id="PS51007"/>
    </source>
</evidence>
<dbReference type="GO" id="GO:0046872">
    <property type="term" value="F:metal ion binding"/>
    <property type="evidence" value="ECO:0007669"/>
    <property type="project" value="UniProtKB-KW"/>
</dbReference>
<dbReference type="InterPro" id="IPR036909">
    <property type="entry name" value="Cyt_c-like_dom_sf"/>
</dbReference>
<protein>
    <submittedName>
        <fullName evidence="8">C-type cytochrome</fullName>
    </submittedName>
</protein>
<accession>A0AAW9S8T3</accession>
<evidence type="ECO:0000256" key="3">
    <source>
        <dbReference type="ARBA" id="ARBA00022723"/>
    </source>
</evidence>
<dbReference type="PANTHER" id="PTHR11961">
    <property type="entry name" value="CYTOCHROME C"/>
    <property type="match status" value="1"/>
</dbReference>
<dbReference type="Gene3D" id="1.10.760.10">
    <property type="entry name" value="Cytochrome c-like domain"/>
    <property type="match status" value="1"/>
</dbReference>
<dbReference type="PRINTS" id="PR00604">
    <property type="entry name" value="CYTCHRMECIAB"/>
</dbReference>
<proteinExistence type="predicted"/>
<keyword evidence="1" id="KW-0813">Transport</keyword>
<keyword evidence="3 6" id="KW-0479">Metal-binding</keyword>
<dbReference type="Proteomes" id="UP001428774">
    <property type="component" value="Unassembled WGS sequence"/>
</dbReference>
<dbReference type="AlphaFoldDB" id="A0AAW9S8T3"/>
<dbReference type="PROSITE" id="PS51007">
    <property type="entry name" value="CYTC"/>
    <property type="match status" value="1"/>
</dbReference>
<dbReference type="Pfam" id="PF00034">
    <property type="entry name" value="Cytochrom_C"/>
    <property type="match status" value="1"/>
</dbReference>
<evidence type="ECO:0000313" key="9">
    <source>
        <dbReference type="Proteomes" id="UP001428774"/>
    </source>
</evidence>
<keyword evidence="5 6" id="KW-0408">Iron</keyword>
<dbReference type="InterPro" id="IPR002327">
    <property type="entry name" value="Cyt_c_1A/1B"/>
</dbReference>
<name>A0AAW9S8T3_9RHOB</name>
<evidence type="ECO:0000256" key="2">
    <source>
        <dbReference type="ARBA" id="ARBA00022617"/>
    </source>
</evidence>
<evidence type="ECO:0000313" key="8">
    <source>
        <dbReference type="EMBL" id="MEN9060374.1"/>
    </source>
</evidence>
<dbReference type="GO" id="GO:0009055">
    <property type="term" value="F:electron transfer activity"/>
    <property type="evidence" value="ECO:0007669"/>
    <property type="project" value="InterPro"/>
</dbReference>
<evidence type="ECO:0000256" key="1">
    <source>
        <dbReference type="ARBA" id="ARBA00022448"/>
    </source>
</evidence>
<dbReference type="RefSeq" id="WP_347165562.1">
    <property type="nucleotide sequence ID" value="NZ_JBDNCH010000002.1"/>
</dbReference>
<keyword evidence="4" id="KW-0249">Electron transport</keyword>
<keyword evidence="9" id="KW-1185">Reference proteome</keyword>
<feature type="domain" description="Cytochrome c" evidence="7">
    <location>
        <begin position="71"/>
        <end position="169"/>
    </location>
</feature>